<dbReference type="InterPro" id="IPR036059">
    <property type="entry name" value="TldD/PmbA_sf"/>
</dbReference>
<evidence type="ECO:0000313" key="6">
    <source>
        <dbReference type="Proteomes" id="UP000001968"/>
    </source>
</evidence>
<feature type="domain" description="Metalloprotease TldD/E N-terminal" evidence="2">
    <location>
        <begin position="23"/>
        <end position="86"/>
    </location>
</feature>
<sequence length="446" mass="48444">MEDLLREAGERALQAAHKKGIQAEVFLSQQRSMNLELRDGQVETLKKAEEMGLGLRLLNAGRLAFVYSADLSMEAIEQAVNDAVDISRYTPADGWNSFPAGPYLYSTMELYDENIPVSPLEEKIEMAQAAEEAARRSDKRVKFIEKSGYEEGEYNSLLMNSHGLYAWGKANYTLLYLSLVAREDDESQSGFSMMIKRKIKDLEAEAVGEEAAMRAVRGLKSRRIDSASLPCIIEPYVMARFLGLIAHLVSAEAVQKGKSLLAGKIGEKIASGVLSISDDATLGEGLGSFPFDGEGVPSRKTPVIRDGVLMTYLYDHYNACKAGVESTGHGRRASFRHLPAVGSSNFILEAGEESPEQMIATVDKGLYITEIMGLHTANPVSGDFSLGAAGLLIEKGALSYPVRGITIGGNLLDFLQNIDAVGNDQRSFGARFAPSVRLRSLSVAGN</sequence>
<proteinExistence type="inferred from homology"/>
<dbReference type="eggNOG" id="COG0312">
    <property type="taxonomic scope" value="Bacteria"/>
</dbReference>
<dbReference type="PANTHER" id="PTHR43421:SF1">
    <property type="entry name" value="METALLOPROTEASE PMBA"/>
    <property type="match status" value="1"/>
</dbReference>
<dbReference type="Proteomes" id="UP000001968">
    <property type="component" value="Chromosome"/>
</dbReference>
<evidence type="ECO:0000259" key="3">
    <source>
        <dbReference type="Pfam" id="PF19289"/>
    </source>
</evidence>
<reference evidence="6" key="1">
    <citation type="journal article" date="2010" name="Environ. Microbiol.">
        <title>The genome of Syntrophomonas wolfei: new insights into syntrophic metabolism and biohydrogen production.</title>
        <authorList>
            <person name="Sieber J.R."/>
            <person name="Sims D.R."/>
            <person name="Han C."/>
            <person name="Kim E."/>
            <person name="Lykidis A."/>
            <person name="Lapidus A.L."/>
            <person name="McDonnald E."/>
            <person name="Rohlin L."/>
            <person name="Culley D.E."/>
            <person name="Gunsalus R."/>
            <person name="McInerney M.J."/>
        </authorList>
    </citation>
    <scope>NUCLEOTIDE SEQUENCE [LARGE SCALE GENOMIC DNA]</scope>
    <source>
        <strain evidence="6">DSM 2245B / Goettingen</strain>
    </source>
</reference>
<accession>Q0AZH7</accession>
<dbReference type="InterPro" id="IPR045569">
    <property type="entry name" value="Metalloprtase-TldD/E_C"/>
</dbReference>
<dbReference type="Pfam" id="PF01523">
    <property type="entry name" value="PmbA_TldD_1st"/>
    <property type="match status" value="1"/>
</dbReference>
<dbReference type="GO" id="GO:0006508">
    <property type="term" value="P:proteolysis"/>
    <property type="evidence" value="ECO:0007669"/>
    <property type="project" value="InterPro"/>
</dbReference>
<dbReference type="SUPFAM" id="SSF111283">
    <property type="entry name" value="Putative modulator of DNA gyrase, PmbA/TldD"/>
    <property type="match status" value="1"/>
</dbReference>
<evidence type="ECO:0000259" key="4">
    <source>
        <dbReference type="Pfam" id="PF19290"/>
    </source>
</evidence>
<dbReference type="HOGENOM" id="CLU_026425_0_0_9"/>
<dbReference type="PANTHER" id="PTHR43421">
    <property type="entry name" value="METALLOPROTEASE PMBA"/>
    <property type="match status" value="1"/>
</dbReference>
<dbReference type="Gene3D" id="3.30.2290.10">
    <property type="entry name" value="PmbA/TldD superfamily"/>
    <property type="match status" value="1"/>
</dbReference>
<dbReference type="AlphaFoldDB" id="Q0AZH7"/>
<evidence type="ECO:0000313" key="5">
    <source>
        <dbReference type="EMBL" id="ABI67877.1"/>
    </source>
</evidence>
<dbReference type="RefSeq" id="WP_011639982.1">
    <property type="nucleotide sequence ID" value="NC_008346.1"/>
</dbReference>
<dbReference type="Pfam" id="PF19290">
    <property type="entry name" value="PmbA_TldD_2nd"/>
    <property type="match status" value="1"/>
</dbReference>
<evidence type="ECO:0000256" key="1">
    <source>
        <dbReference type="ARBA" id="ARBA00005836"/>
    </source>
</evidence>
<organism evidence="5 6">
    <name type="scientific">Syntrophomonas wolfei subsp. wolfei (strain DSM 2245B / Goettingen)</name>
    <dbReference type="NCBI Taxonomy" id="335541"/>
    <lineage>
        <taxon>Bacteria</taxon>
        <taxon>Bacillati</taxon>
        <taxon>Bacillota</taxon>
        <taxon>Clostridia</taxon>
        <taxon>Eubacteriales</taxon>
        <taxon>Syntrophomonadaceae</taxon>
        <taxon>Syntrophomonas</taxon>
    </lineage>
</organism>
<dbReference type="GO" id="GO:0005829">
    <property type="term" value="C:cytosol"/>
    <property type="evidence" value="ECO:0007669"/>
    <property type="project" value="TreeGrafter"/>
</dbReference>
<comment type="similarity">
    <text evidence="1">Belongs to the peptidase U62 family.</text>
</comment>
<name>Q0AZH7_SYNWW</name>
<keyword evidence="6" id="KW-1185">Reference proteome</keyword>
<dbReference type="STRING" id="335541.Swol_0543"/>
<dbReference type="InterPro" id="IPR002510">
    <property type="entry name" value="Metalloprtase-TldD/E_N"/>
</dbReference>
<dbReference type="InterPro" id="IPR047657">
    <property type="entry name" value="PmbA"/>
</dbReference>
<feature type="domain" description="Metalloprotease TldD/E central" evidence="4">
    <location>
        <begin position="118"/>
        <end position="219"/>
    </location>
</feature>
<dbReference type="Pfam" id="PF19289">
    <property type="entry name" value="PmbA_TldD_3rd"/>
    <property type="match status" value="1"/>
</dbReference>
<dbReference type="OrthoDB" id="9803213at2"/>
<evidence type="ECO:0000259" key="2">
    <source>
        <dbReference type="Pfam" id="PF01523"/>
    </source>
</evidence>
<dbReference type="EMBL" id="CP000448">
    <property type="protein sequence ID" value="ABI67877.1"/>
    <property type="molecule type" value="Genomic_DNA"/>
</dbReference>
<dbReference type="InterPro" id="IPR045570">
    <property type="entry name" value="Metalloprtase-TldD/E_cen_dom"/>
</dbReference>
<gene>
    <name evidence="5" type="ordered locus">Swol_0543</name>
</gene>
<dbReference type="GO" id="GO:0008237">
    <property type="term" value="F:metallopeptidase activity"/>
    <property type="evidence" value="ECO:0007669"/>
    <property type="project" value="InterPro"/>
</dbReference>
<dbReference type="KEGG" id="swo:Swol_0543"/>
<feature type="domain" description="Metalloprotease TldD/E C-terminal" evidence="3">
    <location>
        <begin position="228"/>
        <end position="445"/>
    </location>
</feature>
<dbReference type="InterPro" id="IPR035068">
    <property type="entry name" value="TldD/PmbA_N"/>
</dbReference>
<protein>
    <submittedName>
        <fullName evidence="5">Peptidase U62, modulator of DNA gyrase</fullName>
    </submittedName>
</protein>